<dbReference type="STRING" id="573065.Astex_0362"/>
<evidence type="ECO:0000313" key="2">
    <source>
        <dbReference type="EMBL" id="ADU12058.1"/>
    </source>
</evidence>
<keyword evidence="3" id="KW-1185">Reference proteome</keyword>
<dbReference type="SUPFAM" id="SSF48452">
    <property type="entry name" value="TPR-like"/>
    <property type="match status" value="1"/>
</dbReference>
<dbReference type="OrthoDB" id="7171779at2"/>
<proteinExistence type="predicted"/>
<evidence type="ECO:0000256" key="1">
    <source>
        <dbReference type="SAM" id="SignalP"/>
    </source>
</evidence>
<accession>E8RPT1</accession>
<sequence length="512" mass="57797">MRQFLLLSAFVGATALIPVSAKALDIAAPASDQSQYLQKLLSQAGAHIQSEDFYKAIKSLRTLIDNPQFGSLPSDTQVSCYRLLSIALLNSDKPEEAYDALERARRVPGDATNYEYWRLRLAIAPRLKKHQDAVEALTVLASRFPRRIQEIDRNIVYSIVNLSNEIQDRRASKRRLLEALLSAPYTPQETGYSVESLSFELFEIYTSEGDINKAATIAAAFVEPESLIKLRIDKRYIGYRQMTEAQIAAAYEAQLARHRDFANRNPTLLAGPELVAYDLNQLDRSEEALKVIDEALSKHDRAPVNRKPYDDLATRLNWTLDTKSRILWELERYAEAERVLRMARDVAVANGRDMVSQKINLAGLYTSLSRPNEALKEVGNVKVHQANLYGLMSMEGVKVCAYAQTGETDKMKASLAVMLQNAKAAYPPLQSALLCAEDSDTLAKVIIDKLEDPDTRTYALMDVQNYLQRKWSTPEPLARQDIWKKTLNRADVQASILKYGEIISLPIRPFYF</sequence>
<gene>
    <name evidence="2" type="ordered locus">Astex_0362</name>
</gene>
<keyword evidence="1" id="KW-0732">Signal</keyword>
<evidence type="ECO:0008006" key="4">
    <source>
        <dbReference type="Google" id="ProtNLM"/>
    </source>
</evidence>
<name>E8RPT1_ASTEC</name>
<dbReference type="eggNOG" id="ENOG50344KG">
    <property type="taxonomic scope" value="Bacteria"/>
</dbReference>
<dbReference type="RefSeq" id="WP_013477892.1">
    <property type="nucleotide sequence ID" value="NC_014816.1"/>
</dbReference>
<dbReference type="HOGENOM" id="CLU_531741_0_0_5"/>
<evidence type="ECO:0000313" key="3">
    <source>
        <dbReference type="Proteomes" id="UP000001492"/>
    </source>
</evidence>
<organism evidence="2 3">
    <name type="scientific">Asticcacaulis excentricus (strain ATCC 15261 / DSM 4724 / KCTC 12464 / NCIMB 9791 / VKM B-1370 / CB 48)</name>
    <dbReference type="NCBI Taxonomy" id="573065"/>
    <lineage>
        <taxon>Bacteria</taxon>
        <taxon>Pseudomonadati</taxon>
        <taxon>Pseudomonadota</taxon>
        <taxon>Alphaproteobacteria</taxon>
        <taxon>Caulobacterales</taxon>
        <taxon>Caulobacteraceae</taxon>
        <taxon>Asticcacaulis</taxon>
    </lineage>
</organism>
<dbReference type="Gene3D" id="1.25.40.10">
    <property type="entry name" value="Tetratricopeptide repeat domain"/>
    <property type="match status" value="1"/>
</dbReference>
<dbReference type="KEGG" id="aex:Astex_0362"/>
<dbReference type="EMBL" id="CP002395">
    <property type="protein sequence ID" value="ADU12058.1"/>
    <property type="molecule type" value="Genomic_DNA"/>
</dbReference>
<protein>
    <recommendedName>
        <fullName evidence="4">Tetratricopeptide repeat protein</fullName>
    </recommendedName>
</protein>
<feature type="chain" id="PRO_5003226905" description="Tetratricopeptide repeat protein" evidence="1">
    <location>
        <begin position="24"/>
        <end position="512"/>
    </location>
</feature>
<reference evidence="3" key="1">
    <citation type="submission" date="2010-12" db="EMBL/GenBank/DDBJ databases">
        <title>Complete sequence of chromosome 1 of Asticcacaulis excentricus CB 48.</title>
        <authorList>
            <consortium name="US DOE Joint Genome Institute"/>
            <person name="Lucas S."/>
            <person name="Copeland A."/>
            <person name="Lapidus A."/>
            <person name="Cheng J.-F."/>
            <person name="Bruce D."/>
            <person name="Goodwin L."/>
            <person name="Pitluck S."/>
            <person name="Teshima H."/>
            <person name="Davenport K."/>
            <person name="Detter J.C."/>
            <person name="Han C."/>
            <person name="Tapia R."/>
            <person name="Land M."/>
            <person name="Hauser L."/>
            <person name="Jeffries C."/>
            <person name="Kyrpides N."/>
            <person name="Ivanova N."/>
            <person name="Ovchinnikova G."/>
            <person name="Brun Y.V."/>
            <person name="Woyke T."/>
        </authorList>
    </citation>
    <scope>NUCLEOTIDE SEQUENCE [LARGE SCALE GENOMIC DNA]</scope>
    <source>
        <strain evidence="3">ATCC 15261 / DSM 4724 / KCTC 12464 / NCIMB 9791 / VKM B-1370 / CB 48</strain>
    </source>
</reference>
<dbReference type="InterPro" id="IPR011990">
    <property type="entry name" value="TPR-like_helical_dom_sf"/>
</dbReference>
<dbReference type="AlphaFoldDB" id="E8RPT1"/>
<feature type="signal peptide" evidence="1">
    <location>
        <begin position="1"/>
        <end position="23"/>
    </location>
</feature>
<dbReference type="Proteomes" id="UP000001492">
    <property type="component" value="Chromosome 1"/>
</dbReference>